<feature type="non-terminal residue" evidence="3">
    <location>
        <position position="1"/>
    </location>
</feature>
<dbReference type="InterPro" id="IPR036928">
    <property type="entry name" value="AS_sf"/>
</dbReference>
<dbReference type="PANTHER" id="PTHR11895">
    <property type="entry name" value="TRANSAMIDASE"/>
    <property type="match status" value="1"/>
</dbReference>
<comment type="caution">
    <text evidence="3">The sequence shown here is derived from an EMBL/GenBank/DDBJ whole genome shotgun (WGS) entry which is preliminary data.</text>
</comment>
<dbReference type="Pfam" id="PF01425">
    <property type="entry name" value="Amidase"/>
    <property type="match status" value="1"/>
</dbReference>
<dbReference type="GO" id="GO:0050567">
    <property type="term" value="F:glutaminyl-tRNA synthase (glutamine-hydrolyzing) activity"/>
    <property type="evidence" value="ECO:0007669"/>
    <property type="project" value="TreeGrafter"/>
</dbReference>
<feature type="region of interest" description="Disordered" evidence="1">
    <location>
        <begin position="1"/>
        <end position="24"/>
    </location>
</feature>
<evidence type="ECO:0000313" key="3">
    <source>
        <dbReference type="EMBL" id="GAH10268.1"/>
    </source>
</evidence>
<dbReference type="SUPFAM" id="SSF75304">
    <property type="entry name" value="Amidase signature (AS) enzymes"/>
    <property type="match status" value="1"/>
</dbReference>
<sequence length="258" mass="27603">ESADERVRRNRAQPIESAAPQRPKSEESLAFLPVTELSALLRTRQVTATELAKLSIARLKKYDPVLHCVVTLTEELALKQAHQADQEIAAGRYRGPLHGIPWGAKDLIAYPGYKTTWGATPFKDQVIDIKATVAQRLEQAGAVLVAKLSLGALAMGDKWFGGMTRNPWNRDQGSSGSSAGSASATSAGLVGFALGSETMGSIVSPCRRCGTTGLRPTFGRVSRHGCMALSWSMDKIGPITRSVEDCAIVLDAIHGFDG</sequence>
<evidence type="ECO:0000259" key="2">
    <source>
        <dbReference type="Pfam" id="PF01425"/>
    </source>
</evidence>
<protein>
    <recommendedName>
        <fullName evidence="2">Amidase domain-containing protein</fullName>
    </recommendedName>
</protein>
<feature type="non-terminal residue" evidence="3">
    <location>
        <position position="258"/>
    </location>
</feature>
<gene>
    <name evidence="3" type="ORF">S01H4_54042</name>
</gene>
<dbReference type="InterPro" id="IPR000120">
    <property type="entry name" value="Amidase"/>
</dbReference>
<proteinExistence type="predicted"/>
<organism evidence="3">
    <name type="scientific">marine sediment metagenome</name>
    <dbReference type="NCBI Taxonomy" id="412755"/>
    <lineage>
        <taxon>unclassified sequences</taxon>
        <taxon>metagenomes</taxon>
        <taxon>ecological metagenomes</taxon>
    </lineage>
</organism>
<reference evidence="3" key="1">
    <citation type="journal article" date="2014" name="Front. Microbiol.">
        <title>High frequency of phylogenetically diverse reductive dehalogenase-homologous genes in deep subseafloor sedimentary metagenomes.</title>
        <authorList>
            <person name="Kawai M."/>
            <person name="Futagami T."/>
            <person name="Toyoda A."/>
            <person name="Takaki Y."/>
            <person name="Nishi S."/>
            <person name="Hori S."/>
            <person name="Arai W."/>
            <person name="Tsubouchi T."/>
            <person name="Morono Y."/>
            <person name="Uchiyama I."/>
            <person name="Ito T."/>
            <person name="Fujiyama A."/>
            <person name="Inagaki F."/>
            <person name="Takami H."/>
        </authorList>
    </citation>
    <scope>NUCLEOTIDE SEQUENCE</scope>
    <source>
        <strain evidence="3">Expedition CK06-06</strain>
    </source>
</reference>
<evidence type="ECO:0000256" key="1">
    <source>
        <dbReference type="SAM" id="MobiDB-lite"/>
    </source>
</evidence>
<feature type="domain" description="Amidase" evidence="2">
    <location>
        <begin position="51"/>
        <end position="255"/>
    </location>
</feature>
<dbReference type="Gene3D" id="3.90.1300.10">
    <property type="entry name" value="Amidase signature (AS) domain"/>
    <property type="match status" value="1"/>
</dbReference>
<dbReference type="EMBL" id="BART01031061">
    <property type="protein sequence ID" value="GAH10268.1"/>
    <property type="molecule type" value="Genomic_DNA"/>
</dbReference>
<name>X1ENN3_9ZZZZ</name>
<dbReference type="InterPro" id="IPR023631">
    <property type="entry name" value="Amidase_dom"/>
</dbReference>
<dbReference type="AlphaFoldDB" id="X1ENN3"/>
<accession>X1ENN3</accession>
<dbReference type="PANTHER" id="PTHR11895:SF73">
    <property type="entry name" value="AMIDASE FAMILY PROTEIN"/>
    <property type="match status" value="1"/>
</dbReference>